<reference evidence="1 2" key="1">
    <citation type="submission" date="2014-10" db="EMBL/GenBank/DDBJ databases">
        <title>Genome sequence of Erwinia typographi M043b.</title>
        <authorList>
            <person name="Chan K.-G."/>
            <person name="Tan W.-S."/>
        </authorList>
    </citation>
    <scope>NUCLEOTIDE SEQUENCE [LARGE SCALE GENOMIC DNA]</scope>
    <source>
        <strain evidence="1 2">M043b</strain>
    </source>
</reference>
<dbReference type="PROSITE" id="PS51257">
    <property type="entry name" value="PROKAR_LIPOPROTEIN"/>
    <property type="match status" value="1"/>
</dbReference>
<evidence type="ECO:0000313" key="2">
    <source>
        <dbReference type="Proteomes" id="UP000030351"/>
    </source>
</evidence>
<gene>
    <name evidence="1" type="ORF">NG99_06730</name>
</gene>
<name>A0A0A3ZB18_9GAMM</name>
<protein>
    <submittedName>
        <fullName evidence="1">Lipoprotein</fullName>
    </submittedName>
</protein>
<evidence type="ECO:0000313" key="1">
    <source>
        <dbReference type="EMBL" id="KGT94836.1"/>
    </source>
</evidence>
<dbReference type="STRING" id="371042.NG99_06730"/>
<dbReference type="PIRSF" id="PIRSF033535">
    <property type="entry name" value="UCP033535_plp"/>
    <property type="match status" value="1"/>
</dbReference>
<proteinExistence type="predicted"/>
<dbReference type="RefSeq" id="WP_034889943.1">
    <property type="nucleotide sequence ID" value="NZ_JRUQ01000024.1"/>
</dbReference>
<dbReference type="InterPro" id="IPR014582">
    <property type="entry name" value="UCP033535_lipo"/>
</dbReference>
<sequence>MSRRVWLAMAALALGGCRIVSQQELADLKNPPNPKMANVASTWQQKIVPQVLNDAKPLGEVMKDLAAAKDIDSACKQFGYRSQEENPCVFSVRVDGTVSAVNTASRSGKMTVKDVSGQDVVVQIGPIIRGTALRDVYKGASYQDFNDQVLFGDYGKAINSLASNEVIKLQPKVGDRVEVDGVFSSWDVPQTAPDITPARVVRHQE</sequence>
<dbReference type="eggNOG" id="COG5618">
    <property type="taxonomic scope" value="Bacteria"/>
</dbReference>
<dbReference type="Proteomes" id="UP000030351">
    <property type="component" value="Unassembled WGS sequence"/>
</dbReference>
<accession>A0A0A3ZB18</accession>
<dbReference type="SUPFAM" id="SSF141318">
    <property type="entry name" value="TM0957-like"/>
    <property type="match status" value="1"/>
</dbReference>
<dbReference type="OrthoDB" id="6631333at2"/>
<comment type="caution">
    <text evidence="1">The sequence shown here is derived from an EMBL/GenBank/DDBJ whole genome shotgun (WGS) entry which is preliminary data.</text>
</comment>
<keyword evidence="1" id="KW-0449">Lipoprotein</keyword>
<dbReference type="Pfam" id="PF10054">
    <property type="entry name" value="DUF2291"/>
    <property type="match status" value="1"/>
</dbReference>
<dbReference type="EMBL" id="JRUQ01000024">
    <property type="protein sequence ID" value="KGT94836.1"/>
    <property type="molecule type" value="Genomic_DNA"/>
</dbReference>
<dbReference type="AlphaFoldDB" id="A0A0A3ZB18"/>
<organism evidence="1 2">
    <name type="scientific">Erwinia typographi</name>
    <dbReference type="NCBI Taxonomy" id="371042"/>
    <lineage>
        <taxon>Bacteria</taxon>
        <taxon>Pseudomonadati</taxon>
        <taxon>Pseudomonadota</taxon>
        <taxon>Gammaproteobacteria</taxon>
        <taxon>Enterobacterales</taxon>
        <taxon>Erwiniaceae</taxon>
        <taxon>Erwinia</taxon>
    </lineage>
</organism>
<keyword evidence="2" id="KW-1185">Reference proteome</keyword>
<dbReference type="InterPro" id="IPR036215">
    <property type="entry name" value="TM0957-like_sf"/>
</dbReference>